<reference evidence="1 2" key="1">
    <citation type="submission" date="2019-11" db="EMBL/GenBank/DDBJ databases">
        <title>Draft genome sequences of five Paenibacillus species of dairy origin.</title>
        <authorList>
            <person name="Olajide A.M."/>
            <person name="Chen S."/>
            <person name="Lapointe G."/>
        </authorList>
    </citation>
    <scope>NUCLEOTIDE SEQUENCE [LARGE SCALE GENOMIC DNA]</scope>
    <source>
        <strain evidence="1 2">2CS3</strain>
    </source>
</reference>
<gene>
    <name evidence="1" type="ORF">GNP93_19815</name>
</gene>
<evidence type="ECO:0008006" key="3">
    <source>
        <dbReference type="Google" id="ProtNLM"/>
    </source>
</evidence>
<proteinExistence type="predicted"/>
<evidence type="ECO:0000313" key="1">
    <source>
        <dbReference type="EMBL" id="MUG72912.1"/>
    </source>
</evidence>
<dbReference type="EMBL" id="WNZX01000019">
    <property type="protein sequence ID" value="MUG72912.1"/>
    <property type="molecule type" value="Genomic_DNA"/>
</dbReference>
<name>A0A7X3CV75_9BACL</name>
<sequence>MKKLAPPQYSKLLPEPKDKEKLYNAILFLKNNRDVVLSKDVKKALKKFGDTTNKKIALGYNFTFEAKQLLNENRFEIVLIRDFPWNDANYIDIYSNH</sequence>
<comment type="caution">
    <text evidence="1">The sequence shown here is derived from an EMBL/GenBank/DDBJ whole genome shotgun (WGS) entry which is preliminary data.</text>
</comment>
<accession>A0A7X3CV75</accession>
<organism evidence="1 2">
    <name type="scientific">Paenibacillus validus</name>
    <dbReference type="NCBI Taxonomy" id="44253"/>
    <lineage>
        <taxon>Bacteria</taxon>
        <taxon>Bacillati</taxon>
        <taxon>Bacillota</taxon>
        <taxon>Bacilli</taxon>
        <taxon>Bacillales</taxon>
        <taxon>Paenibacillaceae</taxon>
        <taxon>Paenibacillus</taxon>
    </lineage>
</organism>
<keyword evidence="2" id="KW-1185">Reference proteome</keyword>
<dbReference type="RefSeq" id="WP_127608130.1">
    <property type="nucleotide sequence ID" value="NZ_JARTHJ010000081.1"/>
</dbReference>
<evidence type="ECO:0000313" key="2">
    <source>
        <dbReference type="Proteomes" id="UP000450917"/>
    </source>
</evidence>
<protein>
    <recommendedName>
        <fullName evidence="3">Restriction endonuclease type IV Mrr domain-containing protein</fullName>
    </recommendedName>
</protein>
<dbReference type="AlphaFoldDB" id="A0A7X3CV75"/>
<dbReference type="Proteomes" id="UP000450917">
    <property type="component" value="Unassembled WGS sequence"/>
</dbReference>